<dbReference type="Pfam" id="PF21993">
    <property type="entry name" value="TetR_C_13_2"/>
    <property type="match status" value="1"/>
</dbReference>
<evidence type="ECO:0000313" key="6">
    <source>
        <dbReference type="EMBL" id="KJV10397.1"/>
    </source>
</evidence>
<evidence type="ECO:0000256" key="1">
    <source>
        <dbReference type="ARBA" id="ARBA00023015"/>
    </source>
</evidence>
<dbReference type="SUPFAM" id="SSF46689">
    <property type="entry name" value="Homeodomain-like"/>
    <property type="match status" value="1"/>
</dbReference>
<organism evidence="6 7">
    <name type="scientific">Elstera litoralis</name>
    <dbReference type="NCBI Taxonomy" id="552518"/>
    <lineage>
        <taxon>Bacteria</taxon>
        <taxon>Pseudomonadati</taxon>
        <taxon>Pseudomonadota</taxon>
        <taxon>Alphaproteobacteria</taxon>
        <taxon>Rhodospirillales</taxon>
        <taxon>Rhodospirillaceae</taxon>
        <taxon>Elstera</taxon>
    </lineage>
</organism>
<feature type="DNA-binding region" description="H-T-H motif" evidence="4">
    <location>
        <begin position="28"/>
        <end position="47"/>
    </location>
</feature>
<name>A0A0F3IUU5_9PROT</name>
<accession>A0A0F3IUU5</accession>
<dbReference type="InterPro" id="IPR036271">
    <property type="entry name" value="Tet_transcr_reg_TetR-rel_C_sf"/>
</dbReference>
<evidence type="ECO:0000256" key="3">
    <source>
        <dbReference type="ARBA" id="ARBA00023163"/>
    </source>
</evidence>
<dbReference type="RefSeq" id="WP_045774912.1">
    <property type="nucleotide sequence ID" value="NZ_LAJY01000100.1"/>
</dbReference>
<keyword evidence="7" id="KW-1185">Reference proteome</keyword>
<evidence type="ECO:0000256" key="4">
    <source>
        <dbReference type="PROSITE-ProRule" id="PRU00335"/>
    </source>
</evidence>
<dbReference type="InterPro" id="IPR054156">
    <property type="entry name" value="YxaF_TetR_C"/>
</dbReference>
<keyword evidence="1" id="KW-0805">Transcription regulation</keyword>
<reference evidence="6 7" key="1">
    <citation type="submission" date="2015-03" db="EMBL/GenBank/DDBJ databases">
        <title>Draft genome sequence of Elstera litoralis.</title>
        <authorList>
            <person name="Rahalkar M.C."/>
            <person name="Dhakephalkar P.K."/>
            <person name="Pore S.D."/>
            <person name="Arora P."/>
            <person name="Kapse N.G."/>
            <person name="Pandit P.S."/>
        </authorList>
    </citation>
    <scope>NUCLEOTIDE SEQUENCE [LARGE SCALE GENOMIC DNA]</scope>
    <source>
        <strain evidence="6 7">Dia-1</strain>
    </source>
</reference>
<protein>
    <recommendedName>
        <fullName evidence="5">HTH tetR-type domain-containing protein</fullName>
    </recommendedName>
</protein>
<evidence type="ECO:0000256" key="2">
    <source>
        <dbReference type="ARBA" id="ARBA00023125"/>
    </source>
</evidence>
<sequence length="182" mass="19457">MARPSDAKSRFITTAADLFRRRGYNGVGLTEIIEISGAPKGSFYHHFPGGKEELAEAAVELATASLTRMIDRAFAEAASFRDGLARFTVAVAQILETSGWQAGCPVTAIALTAVPESARLHTAVQAALEALLACLSAHAIRLGEADAARDRALRFFSTLEGAWILARIQRSTQPFDLVLDAA</sequence>
<dbReference type="SUPFAM" id="SSF48498">
    <property type="entry name" value="Tetracyclin repressor-like, C-terminal domain"/>
    <property type="match status" value="1"/>
</dbReference>
<dbReference type="EMBL" id="LAJY01000100">
    <property type="protein sequence ID" value="KJV10397.1"/>
    <property type="molecule type" value="Genomic_DNA"/>
</dbReference>
<dbReference type="Gene3D" id="1.10.357.10">
    <property type="entry name" value="Tetracycline Repressor, domain 2"/>
    <property type="match status" value="1"/>
</dbReference>
<dbReference type="PATRIC" id="fig|552518.3.peg.38"/>
<comment type="caution">
    <text evidence="6">The sequence shown here is derived from an EMBL/GenBank/DDBJ whole genome shotgun (WGS) entry which is preliminary data.</text>
</comment>
<dbReference type="PANTHER" id="PTHR47506">
    <property type="entry name" value="TRANSCRIPTIONAL REGULATORY PROTEIN"/>
    <property type="match status" value="1"/>
</dbReference>
<dbReference type="InterPro" id="IPR001647">
    <property type="entry name" value="HTH_TetR"/>
</dbReference>
<feature type="domain" description="HTH tetR-type" evidence="5">
    <location>
        <begin position="5"/>
        <end position="65"/>
    </location>
</feature>
<dbReference type="InterPro" id="IPR009057">
    <property type="entry name" value="Homeodomain-like_sf"/>
</dbReference>
<dbReference type="GO" id="GO:0003677">
    <property type="term" value="F:DNA binding"/>
    <property type="evidence" value="ECO:0007669"/>
    <property type="project" value="UniProtKB-UniRule"/>
</dbReference>
<dbReference type="PROSITE" id="PS50977">
    <property type="entry name" value="HTH_TETR_2"/>
    <property type="match status" value="1"/>
</dbReference>
<dbReference type="PANTHER" id="PTHR47506:SF3">
    <property type="entry name" value="HTH-TYPE TRANSCRIPTIONAL REGULATOR LMRA"/>
    <property type="match status" value="1"/>
</dbReference>
<dbReference type="Proteomes" id="UP000033774">
    <property type="component" value="Unassembled WGS sequence"/>
</dbReference>
<proteinExistence type="predicted"/>
<evidence type="ECO:0000313" key="7">
    <source>
        <dbReference type="Proteomes" id="UP000033774"/>
    </source>
</evidence>
<dbReference type="Pfam" id="PF00440">
    <property type="entry name" value="TetR_N"/>
    <property type="match status" value="1"/>
</dbReference>
<evidence type="ECO:0000259" key="5">
    <source>
        <dbReference type="PROSITE" id="PS50977"/>
    </source>
</evidence>
<gene>
    <name evidence="6" type="ORF">VZ95_05150</name>
</gene>
<dbReference type="AlphaFoldDB" id="A0A0F3IUU5"/>
<keyword evidence="2 4" id="KW-0238">DNA-binding</keyword>
<keyword evidence="3" id="KW-0804">Transcription</keyword>
<dbReference type="OrthoDB" id="9811084at2"/>